<feature type="compositionally biased region" description="Polar residues" evidence="1">
    <location>
        <begin position="134"/>
        <end position="144"/>
    </location>
</feature>
<keyword evidence="4" id="KW-1185">Reference proteome</keyword>
<accession>A0A6A6U849</accession>
<gene>
    <name evidence="3" type="ORF">BT63DRAFT_472205</name>
</gene>
<name>A0A6A6U849_9PEZI</name>
<evidence type="ECO:0000313" key="4">
    <source>
        <dbReference type="Proteomes" id="UP000799302"/>
    </source>
</evidence>
<dbReference type="Proteomes" id="UP000799302">
    <property type="component" value="Unassembled WGS sequence"/>
</dbReference>
<feature type="chain" id="PRO_5025411997" evidence="2">
    <location>
        <begin position="19"/>
        <end position="339"/>
    </location>
</feature>
<sequence length="339" mass="36155">MKLQAALLLLSAIAECRPQFGGAGSSLPLASKKELKPKLRDNAKRVMLSYGPLLMPGVDEKKPGGGFSMDRKGLGGSTTFTSKTGLCSNCTVLLTRISFHNEDGSPAKPSNGFYVHHLLAYDNSKAARVPISSDGATGSATQAFTDRGEDSGDTETIFTTPDGKYNSGFHFRTPSLGIQYDLVNYNKTSRRVYLDLELEYLDGLIGKDAGHVMKSVQGTPKVSKSGAATTTSKTMTVTEDATIVWARGHIHAGGTEVVMTLNGKDVCTSRPTYNGAGVITEMSICPEPIGLKKGDSFALRGSYDLTKHDLRESTDGGGHMGTASDTMVMWALSYAFEGK</sequence>
<feature type="region of interest" description="Disordered" evidence="1">
    <location>
        <begin position="133"/>
        <end position="154"/>
    </location>
</feature>
<dbReference type="EMBL" id="MU004237">
    <property type="protein sequence ID" value="KAF2667473.1"/>
    <property type="molecule type" value="Genomic_DNA"/>
</dbReference>
<organism evidence="3 4">
    <name type="scientific">Microthyrium microscopicum</name>
    <dbReference type="NCBI Taxonomy" id="703497"/>
    <lineage>
        <taxon>Eukaryota</taxon>
        <taxon>Fungi</taxon>
        <taxon>Dikarya</taxon>
        <taxon>Ascomycota</taxon>
        <taxon>Pezizomycotina</taxon>
        <taxon>Dothideomycetes</taxon>
        <taxon>Dothideomycetes incertae sedis</taxon>
        <taxon>Microthyriales</taxon>
        <taxon>Microthyriaceae</taxon>
        <taxon>Microthyrium</taxon>
    </lineage>
</organism>
<feature type="signal peptide" evidence="2">
    <location>
        <begin position="1"/>
        <end position="18"/>
    </location>
</feature>
<evidence type="ECO:0000256" key="1">
    <source>
        <dbReference type="SAM" id="MobiDB-lite"/>
    </source>
</evidence>
<keyword evidence="2" id="KW-0732">Signal</keyword>
<proteinExistence type="predicted"/>
<evidence type="ECO:0000313" key="3">
    <source>
        <dbReference type="EMBL" id="KAF2667473.1"/>
    </source>
</evidence>
<dbReference type="AlphaFoldDB" id="A0A6A6U849"/>
<evidence type="ECO:0000256" key="2">
    <source>
        <dbReference type="SAM" id="SignalP"/>
    </source>
</evidence>
<reference evidence="3" key="1">
    <citation type="journal article" date="2020" name="Stud. Mycol.">
        <title>101 Dothideomycetes genomes: a test case for predicting lifestyles and emergence of pathogens.</title>
        <authorList>
            <person name="Haridas S."/>
            <person name="Albert R."/>
            <person name="Binder M."/>
            <person name="Bloem J."/>
            <person name="Labutti K."/>
            <person name="Salamov A."/>
            <person name="Andreopoulos B."/>
            <person name="Baker S."/>
            <person name="Barry K."/>
            <person name="Bills G."/>
            <person name="Bluhm B."/>
            <person name="Cannon C."/>
            <person name="Castanera R."/>
            <person name="Culley D."/>
            <person name="Daum C."/>
            <person name="Ezra D."/>
            <person name="Gonzalez J."/>
            <person name="Henrissat B."/>
            <person name="Kuo A."/>
            <person name="Liang C."/>
            <person name="Lipzen A."/>
            <person name="Lutzoni F."/>
            <person name="Magnuson J."/>
            <person name="Mondo S."/>
            <person name="Nolan M."/>
            <person name="Ohm R."/>
            <person name="Pangilinan J."/>
            <person name="Park H.-J."/>
            <person name="Ramirez L."/>
            <person name="Alfaro M."/>
            <person name="Sun H."/>
            <person name="Tritt A."/>
            <person name="Yoshinaga Y."/>
            <person name="Zwiers L.-H."/>
            <person name="Turgeon B."/>
            <person name="Goodwin S."/>
            <person name="Spatafora J."/>
            <person name="Crous P."/>
            <person name="Grigoriev I."/>
        </authorList>
    </citation>
    <scope>NUCLEOTIDE SEQUENCE</scope>
    <source>
        <strain evidence="3">CBS 115976</strain>
    </source>
</reference>
<protein>
    <submittedName>
        <fullName evidence="3">Uncharacterized protein</fullName>
    </submittedName>
</protein>